<dbReference type="Gene3D" id="1.10.8.10">
    <property type="entry name" value="DNA helicase RuvA subunit, C-terminal domain"/>
    <property type="match status" value="1"/>
</dbReference>
<reference evidence="10" key="2">
    <citation type="submission" date="2010-01" db="EMBL/GenBank/DDBJ databases">
        <title>The complete genome of Conexibacter woesei DSM 14684.</title>
        <authorList>
            <consortium name="US DOE Joint Genome Institute (JGI-PGF)"/>
            <person name="Lucas S."/>
            <person name="Copeland A."/>
            <person name="Lapidus A."/>
            <person name="Glavina del Rio T."/>
            <person name="Dalin E."/>
            <person name="Tice H."/>
            <person name="Bruce D."/>
            <person name="Goodwin L."/>
            <person name="Pitluck S."/>
            <person name="Kyrpides N."/>
            <person name="Mavromatis K."/>
            <person name="Ivanova N."/>
            <person name="Mikhailova N."/>
            <person name="Chertkov O."/>
            <person name="Brettin T."/>
            <person name="Detter J.C."/>
            <person name="Han C."/>
            <person name="Larimer F."/>
            <person name="Land M."/>
            <person name="Hauser L."/>
            <person name="Markowitz V."/>
            <person name="Cheng J.-F."/>
            <person name="Hugenholtz P."/>
            <person name="Woyke T."/>
            <person name="Wu D."/>
            <person name="Pukall R."/>
            <person name="Steenblock K."/>
            <person name="Schneider S."/>
            <person name="Klenk H.-P."/>
            <person name="Eisen J.A."/>
        </authorList>
    </citation>
    <scope>NUCLEOTIDE SEQUENCE [LARGE SCALE GENOMIC DNA]</scope>
    <source>
        <strain evidence="10">DSM 14684 / CIP 108061 / JCM 11494 / NBRC 100937 / ID131577</strain>
    </source>
</reference>
<dbReference type="RefSeq" id="WP_012936098.1">
    <property type="nucleotide sequence ID" value="NC_013739.1"/>
</dbReference>
<evidence type="ECO:0000256" key="1">
    <source>
        <dbReference type="ARBA" id="ARBA00022603"/>
    </source>
</evidence>
<dbReference type="PANTHER" id="PTHR18895">
    <property type="entry name" value="HEMK METHYLTRANSFERASE"/>
    <property type="match status" value="1"/>
</dbReference>
<proteinExistence type="inferred from homology"/>
<evidence type="ECO:0000256" key="2">
    <source>
        <dbReference type="ARBA" id="ARBA00022679"/>
    </source>
</evidence>
<feature type="binding site" evidence="5">
    <location>
        <begin position="230"/>
        <end position="233"/>
    </location>
    <ligand>
        <name>substrate</name>
    </ligand>
</feature>
<dbReference type="InterPro" id="IPR029063">
    <property type="entry name" value="SAM-dependent_MTases_sf"/>
</dbReference>
<feature type="binding site" evidence="5">
    <location>
        <position position="189"/>
    </location>
    <ligand>
        <name>S-adenosyl-L-methionine</name>
        <dbReference type="ChEBI" id="CHEBI:59789"/>
    </ligand>
</feature>
<dbReference type="KEGG" id="cwo:Cwoe_4634"/>
<protein>
    <recommendedName>
        <fullName evidence="5">Release factor glutamine methyltransferase</fullName>
        <shortName evidence="5">RF MTase</shortName>
        <ecNumber evidence="5">2.1.1.297</ecNumber>
    </recommendedName>
    <alternativeName>
        <fullName evidence="5">N5-glutamine methyltransferase PrmC</fullName>
    </alternativeName>
    <alternativeName>
        <fullName evidence="5">Protein-(glutamine-N5) MTase PrmC</fullName>
    </alternativeName>
    <alternativeName>
        <fullName evidence="5">Protein-glutamine N-methyltransferase PrmC</fullName>
    </alternativeName>
</protein>
<feature type="binding site" evidence="5">
    <location>
        <position position="230"/>
    </location>
    <ligand>
        <name>S-adenosyl-L-methionine</name>
        <dbReference type="ChEBI" id="CHEBI:59789"/>
    </ligand>
</feature>
<dbReference type="eggNOG" id="COG2890">
    <property type="taxonomic scope" value="Bacteria"/>
</dbReference>
<dbReference type="EMBL" id="CP001854">
    <property type="protein sequence ID" value="ADB53047.1"/>
    <property type="molecule type" value="Genomic_DNA"/>
</dbReference>
<reference evidence="9 10" key="1">
    <citation type="journal article" date="2010" name="Stand. Genomic Sci.">
        <title>Complete genome sequence of Conexibacter woesei type strain (ID131577).</title>
        <authorList>
            <person name="Pukall R."/>
            <person name="Lapidus A."/>
            <person name="Glavina Del Rio T."/>
            <person name="Copeland A."/>
            <person name="Tice H."/>
            <person name="Cheng J.-F."/>
            <person name="Lucas S."/>
            <person name="Chen F."/>
            <person name="Nolan M."/>
            <person name="Bruce D."/>
            <person name="Goodwin L."/>
            <person name="Pitluck S."/>
            <person name="Mavromatis K."/>
            <person name="Ivanova N."/>
            <person name="Ovchinnikova G."/>
            <person name="Pati A."/>
            <person name="Chen A."/>
            <person name="Palaniappan K."/>
            <person name="Land M."/>
            <person name="Hauser L."/>
            <person name="Chang Y.-J."/>
            <person name="Jeffries C.D."/>
            <person name="Chain P."/>
            <person name="Meincke L."/>
            <person name="Sims D."/>
            <person name="Brettin T."/>
            <person name="Detter J.C."/>
            <person name="Rohde M."/>
            <person name="Goeker M."/>
            <person name="Bristow J."/>
            <person name="Eisen J.A."/>
            <person name="Markowitz V."/>
            <person name="Kyrpides N.C."/>
            <person name="Klenk H.-P."/>
            <person name="Hugenholtz P."/>
        </authorList>
    </citation>
    <scope>NUCLEOTIDE SEQUENCE [LARGE SCALE GENOMIC DNA]</scope>
    <source>
        <strain evidence="10">DSM 14684 / CIP 108061 / JCM 11494 / NBRC 100937 / ID131577</strain>
    </source>
</reference>
<gene>
    <name evidence="5" type="primary">prmC</name>
    <name evidence="9" type="ordered locus">Cwoe_4634</name>
</gene>
<evidence type="ECO:0000256" key="4">
    <source>
        <dbReference type="ARBA" id="ARBA00048391"/>
    </source>
</evidence>
<dbReference type="CDD" id="cd02440">
    <property type="entry name" value="AdoMet_MTases"/>
    <property type="match status" value="1"/>
</dbReference>
<dbReference type="STRING" id="469383.Cwoe_4634"/>
<dbReference type="Proteomes" id="UP000008229">
    <property type="component" value="Chromosome"/>
</dbReference>
<dbReference type="GO" id="GO:0032259">
    <property type="term" value="P:methylation"/>
    <property type="evidence" value="ECO:0007669"/>
    <property type="project" value="UniProtKB-KW"/>
</dbReference>
<feature type="domain" description="Methyltransferase small" evidence="7">
    <location>
        <begin position="146"/>
        <end position="260"/>
    </location>
</feature>
<evidence type="ECO:0000256" key="6">
    <source>
        <dbReference type="SAM" id="MobiDB-lite"/>
    </source>
</evidence>
<comment type="catalytic activity">
    <reaction evidence="4 5">
        <text>L-glutaminyl-[peptide chain release factor] + S-adenosyl-L-methionine = N(5)-methyl-L-glutaminyl-[peptide chain release factor] + S-adenosyl-L-homocysteine + H(+)</text>
        <dbReference type="Rhea" id="RHEA:42896"/>
        <dbReference type="Rhea" id="RHEA-COMP:10271"/>
        <dbReference type="Rhea" id="RHEA-COMP:10272"/>
        <dbReference type="ChEBI" id="CHEBI:15378"/>
        <dbReference type="ChEBI" id="CHEBI:30011"/>
        <dbReference type="ChEBI" id="CHEBI:57856"/>
        <dbReference type="ChEBI" id="CHEBI:59789"/>
        <dbReference type="ChEBI" id="CHEBI:61891"/>
        <dbReference type="EC" id="2.1.1.297"/>
    </reaction>
</comment>
<feature type="domain" description="Release factor glutamine methyltransferase N-terminal" evidence="8">
    <location>
        <begin position="56"/>
        <end position="124"/>
    </location>
</feature>
<dbReference type="InterPro" id="IPR040758">
    <property type="entry name" value="PrmC_N"/>
</dbReference>
<dbReference type="AlphaFoldDB" id="D3F952"/>
<dbReference type="InterPro" id="IPR002052">
    <property type="entry name" value="DNA_methylase_N6_adenine_CS"/>
</dbReference>
<evidence type="ECO:0000259" key="8">
    <source>
        <dbReference type="Pfam" id="PF17827"/>
    </source>
</evidence>
<dbReference type="InterPro" id="IPR004556">
    <property type="entry name" value="HemK-like"/>
</dbReference>
<accession>D3F952</accession>
<dbReference type="InterPro" id="IPR007848">
    <property type="entry name" value="Small_mtfrase_dom"/>
</dbReference>
<dbReference type="HOGENOM" id="CLU_018398_3_1_11"/>
<dbReference type="Pfam" id="PF05175">
    <property type="entry name" value="MTS"/>
    <property type="match status" value="1"/>
</dbReference>
<evidence type="ECO:0000313" key="9">
    <source>
        <dbReference type="EMBL" id="ADB53047.1"/>
    </source>
</evidence>
<comment type="similarity">
    <text evidence="5">Belongs to the protein N5-glutamine methyltransferase family. PrmC subfamily.</text>
</comment>
<evidence type="ECO:0000259" key="7">
    <source>
        <dbReference type="Pfam" id="PF05175"/>
    </source>
</evidence>
<dbReference type="InterPro" id="IPR019874">
    <property type="entry name" value="RF_methyltr_PrmC"/>
</dbReference>
<keyword evidence="10" id="KW-1185">Reference proteome</keyword>
<dbReference type="GO" id="GO:0102559">
    <property type="term" value="F:peptide chain release factor N(5)-glutamine methyltransferase activity"/>
    <property type="evidence" value="ECO:0007669"/>
    <property type="project" value="UniProtKB-EC"/>
</dbReference>
<dbReference type="Gene3D" id="3.40.50.150">
    <property type="entry name" value="Vaccinia Virus protein VP39"/>
    <property type="match status" value="1"/>
</dbReference>
<dbReference type="InterPro" id="IPR050320">
    <property type="entry name" value="N5-glutamine_MTase"/>
</dbReference>
<dbReference type="SUPFAM" id="SSF53335">
    <property type="entry name" value="S-adenosyl-L-methionine-dependent methyltransferases"/>
    <property type="match status" value="1"/>
</dbReference>
<feature type="region of interest" description="Disordered" evidence="6">
    <location>
        <begin position="1"/>
        <end position="46"/>
    </location>
</feature>
<feature type="compositionally biased region" description="Low complexity" evidence="6">
    <location>
        <begin position="14"/>
        <end position="35"/>
    </location>
</feature>
<evidence type="ECO:0000313" key="10">
    <source>
        <dbReference type="Proteomes" id="UP000008229"/>
    </source>
</evidence>
<keyword evidence="1 5" id="KW-0489">Methyltransferase</keyword>
<comment type="function">
    <text evidence="5">Methylates the class 1 translation termination release factors RF1/PrfA and RF2/PrfB on the glutamine residue of the universally conserved GGQ motif.</text>
</comment>
<dbReference type="PROSITE" id="PS00092">
    <property type="entry name" value="N6_MTASE"/>
    <property type="match status" value="1"/>
</dbReference>
<organism evidence="9 10">
    <name type="scientific">Conexibacter woesei (strain DSM 14684 / CCUG 47730 / CIP 108061 / JCM 11494 / NBRC 100937 / ID131577)</name>
    <dbReference type="NCBI Taxonomy" id="469383"/>
    <lineage>
        <taxon>Bacteria</taxon>
        <taxon>Bacillati</taxon>
        <taxon>Actinomycetota</taxon>
        <taxon>Thermoleophilia</taxon>
        <taxon>Solirubrobacterales</taxon>
        <taxon>Conexibacteraceae</taxon>
        <taxon>Conexibacter</taxon>
    </lineage>
</organism>
<keyword evidence="3 5" id="KW-0949">S-adenosyl-L-methionine</keyword>
<dbReference type="Pfam" id="PF17827">
    <property type="entry name" value="PrmC_N"/>
    <property type="match status" value="1"/>
</dbReference>
<dbReference type="EC" id="2.1.1.297" evidence="5"/>
<dbReference type="PANTHER" id="PTHR18895:SF74">
    <property type="entry name" value="MTRF1L RELEASE FACTOR GLUTAMINE METHYLTRANSFERASE"/>
    <property type="match status" value="1"/>
</dbReference>
<dbReference type="GO" id="GO:0003676">
    <property type="term" value="F:nucleic acid binding"/>
    <property type="evidence" value="ECO:0007669"/>
    <property type="project" value="InterPro"/>
</dbReference>
<evidence type="ECO:0000256" key="5">
    <source>
        <dbReference type="HAMAP-Rule" id="MF_02126"/>
    </source>
</evidence>
<dbReference type="NCBIfam" id="TIGR03534">
    <property type="entry name" value="RF_mod_PrmC"/>
    <property type="match status" value="1"/>
</dbReference>
<dbReference type="HAMAP" id="MF_02126">
    <property type="entry name" value="RF_methyltr_PrmC"/>
    <property type="match status" value="1"/>
</dbReference>
<feature type="binding site" evidence="5">
    <location>
        <begin position="166"/>
        <end position="170"/>
    </location>
    <ligand>
        <name>S-adenosyl-L-methionine</name>
        <dbReference type="ChEBI" id="CHEBI:59789"/>
    </ligand>
</feature>
<sequence precursor="true">MRSGAGSKSKPRPDAAAPAAVAGPGAAGSRADAAGSGTGAGEDWSFADGPSVRMSLAIATADLREAGCDNPRLDAELLLADALGATRTSLHLHPERVLVADESARFAASVARRRAREPVAYIRGTRGFRHIDLTVDARVLVPRPETELLVEVALGLPRGARVADVGTGSGAVALALKHERPDLAVVATDLSADALAVAQANAAALRLAVAFAQGDLLAGVDGPLDAILSNPPYVPDGDREGLEPEVAVHEPSQALFAGGDGLDVLRRLATEAAARAPFVAFEVGAGQAPAVGALLRAAGMLRITAHRDLAGIERVVVGER</sequence>
<comment type="caution">
    <text evidence="5">Lacks conserved residue(s) required for the propagation of feature annotation.</text>
</comment>
<dbReference type="NCBIfam" id="TIGR00536">
    <property type="entry name" value="hemK_fam"/>
    <property type="match status" value="1"/>
</dbReference>
<name>D3F952_CONWI</name>
<keyword evidence="2 5" id="KW-0808">Transferase</keyword>
<evidence type="ECO:0000256" key="3">
    <source>
        <dbReference type="ARBA" id="ARBA00022691"/>
    </source>
</evidence>